<dbReference type="AlphaFoldDB" id="A0A9W8G980"/>
<organism evidence="2 3">
    <name type="scientific">Coemansia spiralis</name>
    <dbReference type="NCBI Taxonomy" id="417178"/>
    <lineage>
        <taxon>Eukaryota</taxon>
        <taxon>Fungi</taxon>
        <taxon>Fungi incertae sedis</taxon>
        <taxon>Zoopagomycota</taxon>
        <taxon>Kickxellomycotina</taxon>
        <taxon>Kickxellomycetes</taxon>
        <taxon>Kickxellales</taxon>
        <taxon>Kickxellaceae</taxon>
        <taxon>Coemansia</taxon>
    </lineage>
</organism>
<feature type="compositionally biased region" description="Pro residues" evidence="1">
    <location>
        <begin position="350"/>
        <end position="359"/>
    </location>
</feature>
<gene>
    <name evidence="2" type="ORF">GGI25_002187</name>
</gene>
<feature type="region of interest" description="Disordered" evidence="1">
    <location>
        <begin position="347"/>
        <end position="366"/>
    </location>
</feature>
<comment type="caution">
    <text evidence="2">The sequence shown here is derived from an EMBL/GenBank/DDBJ whole genome shotgun (WGS) entry which is preliminary data.</text>
</comment>
<protein>
    <submittedName>
        <fullName evidence="2">Uncharacterized protein</fullName>
    </submittedName>
</protein>
<proteinExistence type="predicted"/>
<evidence type="ECO:0000313" key="3">
    <source>
        <dbReference type="Proteomes" id="UP001151518"/>
    </source>
</evidence>
<reference evidence="2" key="1">
    <citation type="submission" date="2022-07" db="EMBL/GenBank/DDBJ databases">
        <title>Phylogenomic reconstructions and comparative analyses of Kickxellomycotina fungi.</title>
        <authorList>
            <person name="Reynolds N.K."/>
            <person name="Stajich J.E."/>
            <person name="Barry K."/>
            <person name="Grigoriev I.V."/>
            <person name="Crous P."/>
            <person name="Smith M.E."/>
        </authorList>
    </citation>
    <scope>NUCLEOTIDE SEQUENCE</scope>
    <source>
        <strain evidence="2">NRRL 3115</strain>
    </source>
</reference>
<sequence length="627" mass="69846">MLANGDIILQIARETFWLEYGILGQQHRLEYLLHISRYATVCRTWRDALAPYLSSYLVIRLSKKTRGTGIKAIARTRLALLWPPALSKRTLRDGSTDDGFSKGDCCSLGKIKQRDGSTVYYQTNVPMRARRGVSRVQTIVVSIDEAMSEEEIDACLSASGYNRQPWPLAKTLCLRLESKRDPAVNWKAATYPLERAIQPVLAHAPFVSSFFMTRPGIPLILTRITMKAAFGKHCSHLERIDVHSDINCSKIPVVFPALTSLSISLDDAIALGKGLPDAAGLEGDEQRQQLTRIASGSLQKLALYNINPEILHTLFYGAKGSNAIEFSCLKKLKIYLRIEPIAVGMFTPTTPTPPTPPTAVAPASSRIPEHDPDAIAASAQPLVFPKLESAYIFGYQQTVPTALFRALSRAPIRDLYIYLALRNVASLELPKMTRLRNLRMYLPQLDAIQPALDAVFVRTMPVPLQSVILYTHMRMEGSLPDTVMLENMRSLNLGALIPFEQVRQIIRQLPRLVFLKTMVARDAALDDTLPMADALSTVAREIEPLSMSLQVLKLWHYEDLCMSGETLNLRAVKALTLLAGIPSLAEFKCRTSGSNLRNIIRKALEHAEVAEKAGSVLRNLEICERYE</sequence>
<dbReference type="Proteomes" id="UP001151518">
    <property type="component" value="Unassembled WGS sequence"/>
</dbReference>
<evidence type="ECO:0000256" key="1">
    <source>
        <dbReference type="SAM" id="MobiDB-lite"/>
    </source>
</evidence>
<dbReference type="OrthoDB" id="5538127at2759"/>
<evidence type="ECO:0000313" key="2">
    <source>
        <dbReference type="EMBL" id="KAJ2678599.1"/>
    </source>
</evidence>
<accession>A0A9W8G980</accession>
<name>A0A9W8G980_9FUNG</name>
<dbReference type="EMBL" id="JANBTW010000019">
    <property type="protein sequence ID" value="KAJ2678599.1"/>
    <property type="molecule type" value="Genomic_DNA"/>
</dbReference>